<evidence type="ECO:0000313" key="1">
    <source>
        <dbReference type="EMBL" id="KAF2623137.1"/>
    </source>
</evidence>
<protein>
    <submittedName>
        <fullName evidence="1">Uncharacterized protein</fullName>
    </submittedName>
</protein>
<proteinExistence type="predicted"/>
<reference evidence="1" key="1">
    <citation type="journal article" date="2020" name="Stud. Mycol.">
        <title>101 Dothideomycetes genomes: a test case for predicting lifestyles and emergence of pathogens.</title>
        <authorList>
            <person name="Haridas S."/>
            <person name="Albert R."/>
            <person name="Binder M."/>
            <person name="Bloem J."/>
            <person name="Labutti K."/>
            <person name="Salamov A."/>
            <person name="Andreopoulos B."/>
            <person name="Baker S."/>
            <person name="Barry K."/>
            <person name="Bills G."/>
            <person name="Bluhm B."/>
            <person name="Cannon C."/>
            <person name="Castanera R."/>
            <person name="Culley D."/>
            <person name="Daum C."/>
            <person name="Ezra D."/>
            <person name="Gonzalez J."/>
            <person name="Henrissat B."/>
            <person name="Kuo A."/>
            <person name="Liang C."/>
            <person name="Lipzen A."/>
            <person name="Lutzoni F."/>
            <person name="Magnuson J."/>
            <person name="Mondo S."/>
            <person name="Nolan M."/>
            <person name="Ohm R."/>
            <person name="Pangilinan J."/>
            <person name="Park H.-J."/>
            <person name="Ramirez L."/>
            <person name="Alfaro M."/>
            <person name="Sun H."/>
            <person name="Tritt A."/>
            <person name="Yoshinaga Y."/>
            <person name="Zwiers L.-H."/>
            <person name="Turgeon B."/>
            <person name="Goodwin S."/>
            <person name="Spatafora J."/>
            <person name="Crous P."/>
            <person name="Grigoriev I."/>
        </authorList>
    </citation>
    <scope>NUCLEOTIDE SEQUENCE</scope>
    <source>
        <strain evidence="1">CBS 525.71</strain>
    </source>
</reference>
<organism evidence="1 2">
    <name type="scientific">Macroventuria anomochaeta</name>
    <dbReference type="NCBI Taxonomy" id="301207"/>
    <lineage>
        <taxon>Eukaryota</taxon>
        <taxon>Fungi</taxon>
        <taxon>Dikarya</taxon>
        <taxon>Ascomycota</taxon>
        <taxon>Pezizomycotina</taxon>
        <taxon>Dothideomycetes</taxon>
        <taxon>Pleosporomycetidae</taxon>
        <taxon>Pleosporales</taxon>
        <taxon>Pleosporineae</taxon>
        <taxon>Didymellaceae</taxon>
        <taxon>Macroventuria</taxon>
    </lineage>
</organism>
<dbReference type="EMBL" id="MU006739">
    <property type="protein sequence ID" value="KAF2623137.1"/>
    <property type="molecule type" value="Genomic_DNA"/>
</dbReference>
<gene>
    <name evidence="1" type="ORF">BU25DRAFT_414647</name>
</gene>
<keyword evidence="2" id="KW-1185">Reference proteome</keyword>
<comment type="caution">
    <text evidence="1">The sequence shown here is derived from an EMBL/GenBank/DDBJ whole genome shotgun (WGS) entry which is preliminary data.</text>
</comment>
<accession>A0ACB6RQC0</accession>
<sequence length="65" mass="7638">MPRRFAFRPAVLGSVNSVTVFLPPQHRSNSSHYQPYRYTMHQRGGDYTILAELPLDKLHENWYCS</sequence>
<evidence type="ECO:0000313" key="2">
    <source>
        <dbReference type="Proteomes" id="UP000799754"/>
    </source>
</evidence>
<name>A0ACB6RQC0_9PLEO</name>
<dbReference type="Proteomes" id="UP000799754">
    <property type="component" value="Unassembled WGS sequence"/>
</dbReference>